<proteinExistence type="predicted"/>
<name>A0AA40DIW5_9PEZI</name>
<protein>
    <submittedName>
        <fullName evidence="1">Uncharacterized protein</fullName>
    </submittedName>
</protein>
<comment type="caution">
    <text evidence="1">The sequence shown here is derived from an EMBL/GenBank/DDBJ whole genome shotgun (WGS) entry which is preliminary data.</text>
</comment>
<organism evidence="1 2">
    <name type="scientific">Lasiosphaeris hirsuta</name>
    <dbReference type="NCBI Taxonomy" id="260670"/>
    <lineage>
        <taxon>Eukaryota</taxon>
        <taxon>Fungi</taxon>
        <taxon>Dikarya</taxon>
        <taxon>Ascomycota</taxon>
        <taxon>Pezizomycotina</taxon>
        <taxon>Sordariomycetes</taxon>
        <taxon>Sordariomycetidae</taxon>
        <taxon>Sordariales</taxon>
        <taxon>Lasiosphaeriaceae</taxon>
        <taxon>Lasiosphaeris</taxon>
    </lineage>
</organism>
<dbReference type="AlphaFoldDB" id="A0AA40DIW5"/>
<evidence type="ECO:0000313" key="2">
    <source>
        <dbReference type="Proteomes" id="UP001172102"/>
    </source>
</evidence>
<sequence>MALLRYRAIAFVFMLGPAGDKGCQWVLLPLPPSPLGWWSVGMDARRDHLPPEHLPQICSSSSTIVPLSFASDGRDLWLWLQSGPASSHSINLPFF</sequence>
<evidence type="ECO:0000313" key="1">
    <source>
        <dbReference type="EMBL" id="KAK0705274.1"/>
    </source>
</evidence>
<dbReference type="EMBL" id="JAUKUA010000007">
    <property type="protein sequence ID" value="KAK0705274.1"/>
    <property type="molecule type" value="Genomic_DNA"/>
</dbReference>
<gene>
    <name evidence="1" type="ORF">B0H67DRAFT_593650</name>
</gene>
<accession>A0AA40DIW5</accession>
<keyword evidence="2" id="KW-1185">Reference proteome</keyword>
<reference evidence="1" key="1">
    <citation type="submission" date="2023-06" db="EMBL/GenBank/DDBJ databases">
        <title>Genome-scale phylogeny and comparative genomics of the fungal order Sordariales.</title>
        <authorList>
            <consortium name="Lawrence Berkeley National Laboratory"/>
            <person name="Hensen N."/>
            <person name="Bonometti L."/>
            <person name="Westerberg I."/>
            <person name="Brannstrom I.O."/>
            <person name="Guillou S."/>
            <person name="Cros-Aarteil S."/>
            <person name="Calhoun S."/>
            <person name="Haridas S."/>
            <person name="Kuo A."/>
            <person name="Mondo S."/>
            <person name="Pangilinan J."/>
            <person name="Riley R."/>
            <person name="Labutti K."/>
            <person name="Andreopoulos B."/>
            <person name="Lipzen A."/>
            <person name="Chen C."/>
            <person name="Yanf M."/>
            <person name="Daum C."/>
            <person name="Ng V."/>
            <person name="Clum A."/>
            <person name="Steindorff A."/>
            <person name="Ohm R."/>
            <person name="Martin F."/>
            <person name="Silar P."/>
            <person name="Natvig D."/>
            <person name="Lalanne C."/>
            <person name="Gautier V."/>
            <person name="Ament-Velasquez S.L."/>
            <person name="Kruys A."/>
            <person name="Hutchinson M.I."/>
            <person name="Powell A.J."/>
            <person name="Barry K."/>
            <person name="Miller A.N."/>
            <person name="Grigoriev I.V."/>
            <person name="Debuchy R."/>
            <person name="Gladieux P."/>
            <person name="Thoren M.H."/>
            <person name="Johannesson H."/>
        </authorList>
    </citation>
    <scope>NUCLEOTIDE SEQUENCE</scope>
    <source>
        <strain evidence="1">SMH4607-1</strain>
    </source>
</reference>
<dbReference type="Proteomes" id="UP001172102">
    <property type="component" value="Unassembled WGS sequence"/>
</dbReference>